<dbReference type="SMART" id="SM01040">
    <property type="entry name" value="Bro-N"/>
    <property type="match status" value="1"/>
</dbReference>
<dbReference type="InterPro" id="IPR005039">
    <property type="entry name" value="Ant_C"/>
</dbReference>
<accession>A0AAP3DHC9</accession>
<organism evidence="2 3">
    <name type="scientific">Brevibacillus laterosporus</name>
    <name type="common">Bacillus laterosporus</name>
    <dbReference type="NCBI Taxonomy" id="1465"/>
    <lineage>
        <taxon>Bacteria</taxon>
        <taxon>Bacillati</taxon>
        <taxon>Bacillota</taxon>
        <taxon>Bacilli</taxon>
        <taxon>Bacillales</taxon>
        <taxon>Paenibacillaceae</taxon>
        <taxon>Brevibacillus</taxon>
    </lineage>
</organism>
<dbReference type="PROSITE" id="PS51750">
    <property type="entry name" value="BRO_N"/>
    <property type="match status" value="1"/>
</dbReference>
<dbReference type="Pfam" id="PF02498">
    <property type="entry name" value="Bro-N"/>
    <property type="match status" value="1"/>
</dbReference>
<dbReference type="RefSeq" id="WP_258433897.1">
    <property type="nucleotide sequence ID" value="NZ_JANSGW010000018.1"/>
</dbReference>
<dbReference type="Pfam" id="PF03374">
    <property type="entry name" value="ANT"/>
    <property type="match status" value="1"/>
</dbReference>
<evidence type="ECO:0000259" key="1">
    <source>
        <dbReference type="PROSITE" id="PS51750"/>
    </source>
</evidence>
<dbReference type="Proteomes" id="UP001077662">
    <property type="component" value="Unassembled WGS sequence"/>
</dbReference>
<feature type="domain" description="Bro-N" evidence="1">
    <location>
        <begin position="1"/>
        <end position="104"/>
    </location>
</feature>
<reference evidence="2" key="1">
    <citation type="submission" date="2022-09" db="EMBL/GenBank/DDBJ databases">
        <title>Genome analysis and characterization of larvicidal activity of Brevibacillus strains.</title>
        <authorList>
            <person name="Patrusheva E.V."/>
            <person name="Izotova A.O."/>
            <person name="Toshchakov S.V."/>
            <person name="Sineoky S.P."/>
        </authorList>
    </citation>
    <scope>NUCLEOTIDE SEQUENCE</scope>
    <source>
        <strain evidence="2">VKPM_B-13247</strain>
    </source>
</reference>
<gene>
    <name evidence="2" type="ORF">O0554_14370</name>
</gene>
<name>A0AAP3DHC9_BRELA</name>
<evidence type="ECO:0000313" key="3">
    <source>
        <dbReference type="Proteomes" id="UP001077662"/>
    </source>
</evidence>
<evidence type="ECO:0000313" key="2">
    <source>
        <dbReference type="EMBL" id="MCZ0808078.1"/>
    </source>
</evidence>
<dbReference type="AlphaFoldDB" id="A0AAP3DHC9"/>
<comment type="caution">
    <text evidence="2">The sequence shown here is derived from an EMBL/GenBank/DDBJ whole genome shotgun (WGS) entry which is preliminary data.</text>
</comment>
<dbReference type="EMBL" id="JAPTNE010000018">
    <property type="protein sequence ID" value="MCZ0808078.1"/>
    <property type="molecule type" value="Genomic_DNA"/>
</dbReference>
<sequence>MNQLQTFKNNLFEVAVKFEDGEILFDAEKVAINLGFTDVKNGKTYVRWNRVNSYLPKNSPQLAKGDFIPEPLVYKLAFKAENAVAENFQDWLAIEVIPSIRKHGAYMTPDVLEKAILSPDFLIGLATKLKEEQQARLVAETKALALEQQVAEYEPKITYLDQILQSKDAVTVTQIAKDYGMTGTELNRLLNEEGIQYKQNDQWLLYRKYQSEGYTKSMTLTIPRSNGSLKVKMNTRWTQKGRLFIHELLKKRNITAIIDRKDIGA</sequence>
<protein>
    <submittedName>
        <fullName evidence="2">Phage antirepressor KilAC domain-containing protein</fullName>
    </submittedName>
</protein>
<dbReference type="GO" id="GO:0003677">
    <property type="term" value="F:DNA binding"/>
    <property type="evidence" value="ECO:0007669"/>
    <property type="project" value="InterPro"/>
</dbReference>
<proteinExistence type="predicted"/>
<dbReference type="InterPro" id="IPR003497">
    <property type="entry name" value="BRO_N_domain"/>
</dbReference>